<feature type="transmembrane region" description="Helical" evidence="12">
    <location>
        <begin position="218"/>
        <end position="236"/>
    </location>
</feature>
<dbReference type="PANTHER" id="PTHR11048:SF28">
    <property type="entry name" value="4-HYDROXYBENZOATE POLYPRENYLTRANSFERASE, MITOCHONDRIAL"/>
    <property type="match status" value="1"/>
</dbReference>
<feature type="transmembrane region" description="Helical" evidence="12">
    <location>
        <begin position="124"/>
        <end position="139"/>
    </location>
</feature>
<keyword evidence="15" id="KW-1185">Reference proteome</keyword>
<protein>
    <recommendedName>
        <fullName evidence="12 13">4-hydroxybenzoate octaprenyltransferase</fullName>
        <ecNumber evidence="12 13">2.5.1.39</ecNumber>
    </recommendedName>
    <alternativeName>
        <fullName evidence="12">4-HB polyprenyltransferase</fullName>
    </alternativeName>
</protein>
<dbReference type="NCBIfam" id="TIGR01474">
    <property type="entry name" value="ubiA_proteo"/>
    <property type="match status" value="1"/>
</dbReference>
<dbReference type="InterPro" id="IPR000537">
    <property type="entry name" value="UbiA_prenyltransferase"/>
</dbReference>
<dbReference type="InterPro" id="IPR044878">
    <property type="entry name" value="UbiA_sf"/>
</dbReference>
<dbReference type="EMBL" id="FNRJ01000006">
    <property type="protein sequence ID" value="SEA72140.1"/>
    <property type="molecule type" value="Genomic_DNA"/>
</dbReference>
<proteinExistence type="inferred from homology"/>
<dbReference type="InterPro" id="IPR030470">
    <property type="entry name" value="UbiA_prenylTrfase_CS"/>
</dbReference>
<feature type="transmembrane region" description="Helical" evidence="12">
    <location>
        <begin position="101"/>
        <end position="118"/>
    </location>
</feature>
<evidence type="ECO:0000256" key="13">
    <source>
        <dbReference type="NCBIfam" id="TIGR01474"/>
    </source>
</evidence>
<organism evidence="14 15">
    <name type="scientific">Marinobacterium iners DSM 11526</name>
    <dbReference type="NCBI Taxonomy" id="1122198"/>
    <lineage>
        <taxon>Bacteria</taxon>
        <taxon>Pseudomonadati</taxon>
        <taxon>Pseudomonadota</taxon>
        <taxon>Gammaproteobacteria</taxon>
        <taxon>Oceanospirillales</taxon>
        <taxon>Oceanospirillaceae</taxon>
        <taxon>Marinobacterium</taxon>
    </lineage>
</organism>
<keyword evidence="7 12" id="KW-0831">Ubiquinone biosynthesis</keyword>
<evidence type="ECO:0000256" key="2">
    <source>
        <dbReference type="ARBA" id="ARBA00004141"/>
    </source>
</evidence>
<dbReference type="GO" id="GO:0005886">
    <property type="term" value="C:plasma membrane"/>
    <property type="evidence" value="ECO:0007669"/>
    <property type="project" value="UniProtKB-SubCell"/>
</dbReference>
<evidence type="ECO:0000313" key="14">
    <source>
        <dbReference type="EMBL" id="SEA72140.1"/>
    </source>
</evidence>
<feature type="transmembrane region" description="Helical" evidence="12">
    <location>
        <begin position="242"/>
        <end position="262"/>
    </location>
</feature>
<keyword evidence="10 12" id="KW-1133">Transmembrane helix</keyword>
<accession>A0A1H4DI80</accession>
<dbReference type="UniPathway" id="UPA00232"/>
<dbReference type="HAMAP" id="MF_01635">
    <property type="entry name" value="UbiA"/>
    <property type="match status" value="1"/>
</dbReference>
<keyword evidence="6 12" id="KW-0808">Transferase</keyword>
<evidence type="ECO:0000256" key="7">
    <source>
        <dbReference type="ARBA" id="ARBA00022688"/>
    </source>
</evidence>
<feature type="transmembrane region" description="Helical" evidence="12">
    <location>
        <begin position="274"/>
        <end position="294"/>
    </location>
</feature>
<evidence type="ECO:0000256" key="1">
    <source>
        <dbReference type="ARBA" id="ARBA00001946"/>
    </source>
</evidence>
<keyword evidence="5 12" id="KW-0997">Cell inner membrane</keyword>
<dbReference type="AlphaFoldDB" id="A0A1H4DI80"/>
<dbReference type="PANTHER" id="PTHR11048">
    <property type="entry name" value="PRENYLTRANSFERASES"/>
    <property type="match status" value="1"/>
</dbReference>
<dbReference type="STRING" id="1122198.SAMN02745729_106104"/>
<dbReference type="PROSITE" id="PS00943">
    <property type="entry name" value="UBIA"/>
    <property type="match status" value="1"/>
</dbReference>
<comment type="cofactor">
    <cofactor evidence="1 12">
        <name>Mg(2+)</name>
        <dbReference type="ChEBI" id="CHEBI:18420"/>
    </cofactor>
</comment>
<evidence type="ECO:0000256" key="4">
    <source>
        <dbReference type="ARBA" id="ARBA00022475"/>
    </source>
</evidence>
<dbReference type="Pfam" id="PF01040">
    <property type="entry name" value="UbiA"/>
    <property type="match status" value="1"/>
</dbReference>
<evidence type="ECO:0000256" key="9">
    <source>
        <dbReference type="ARBA" id="ARBA00022842"/>
    </source>
</evidence>
<evidence type="ECO:0000313" key="15">
    <source>
        <dbReference type="Proteomes" id="UP000242469"/>
    </source>
</evidence>
<comment type="function">
    <text evidence="12">Catalyzes the prenylation of para-hydroxybenzoate (PHB) with an all-trans polyprenyl group. Mediates the second step in the final reaction sequence of ubiquinone-8 (UQ-8) biosynthesis, which is the condensation of the polyisoprenoid side chain with PHB, generating the first membrane-bound Q intermediate 3-octaprenyl-4-hydroxybenzoate.</text>
</comment>
<comment type="subcellular location">
    <subcellularLocation>
        <location evidence="12">Cell inner membrane</location>
        <topology evidence="12">Multi-pass membrane protein</topology>
    </subcellularLocation>
    <subcellularLocation>
        <location evidence="2">Membrane</location>
        <topology evidence="2">Multi-pass membrane protein</topology>
    </subcellularLocation>
</comment>
<feature type="transmembrane region" description="Helical" evidence="12">
    <location>
        <begin position="146"/>
        <end position="163"/>
    </location>
</feature>
<comment type="catalytic activity">
    <reaction evidence="12">
        <text>all-trans-octaprenyl diphosphate + 4-hydroxybenzoate = 4-hydroxy-3-(all-trans-octaprenyl)benzoate + diphosphate</text>
        <dbReference type="Rhea" id="RHEA:27782"/>
        <dbReference type="ChEBI" id="CHEBI:1617"/>
        <dbReference type="ChEBI" id="CHEBI:17879"/>
        <dbReference type="ChEBI" id="CHEBI:33019"/>
        <dbReference type="ChEBI" id="CHEBI:57711"/>
        <dbReference type="EC" id="2.5.1.39"/>
    </reaction>
</comment>
<keyword evidence="4 12" id="KW-1003">Cell membrane</keyword>
<name>A0A1H4DI80_9GAMM</name>
<evidence type="ECO:0000256" key="12">
    <source>
        <dbReference type="HAMAP-Rule" id="MF_01635"/>
    </source>
</evidence>
<sequence>MQATTPSQHPLKQKLQAYVHLMRADRPIGTYLLLWPTLWALWIASEGLPALDLLLIFCLGVFLTRSAGCVINDFADRHIDGHVKRTLNRPLPSGRVREREAIYLFCGLMLVSFLLVLMTNGMTILMSFGGLALAFIYPFMKRYTHLPQLVLGAAFGWAIPMAFTATQEALPLTAWLLYLAKLLWTVAYDTQYAMVDRDDDLKIGVKSTAVLFGRHDRLIIALLQLATLVVMLWVGQIEQLGLWYWLGLAGAATLFVYQHWLIRARERMPCFRAFLNNHYAELLVLLGLILEYALRT</sequence>
<dbReference type="FunFam" id="1.10.357.140:FF:000002">
    <property type="entry name" value="4-hydroxybenzoate octaprenyltransferase"/>
    <property type="match status" value="1"/>
</dbReference>
<dbReference type="EC" id="2.5.1.39" evidence="12 13"/>
<dbReference type="Proteomes" id="UP000242469">
    <property type="component" value="Unassembled WGS sequence"/>
</dbReference>
<feature type="transmembrane region" description="Helical" evidence="12">
    <location>
        <begin position="51"/>
        <end position="75"/>
    </location>
</feature>
<reference evidence="15" key="1">
    <citation type="submission" date="2016-10" db="EMBL/GenBank/DDBJ databases">
        <authorList>
            <person name="Varghese N."/>
            <person name="Submissions S."/>
        </authorList>
    </citation>
    <scope>NUCLEOTIDE SEQUENCE [LARGE SCALE GENOMIC DNA]</scope>
    <source>
        <strain evidence="15">DSM 11526</strain>
    </source>
</reference>
<dbReference type="InterPro" id="IPR006370">
    <property type="entry name" value="HB_polyprenyltransferase-like"/>
</dbReference>
<evidence type="ECO:0000256" key="5">
    <source>
        <dbReference type="ARBA" id="ARBA00022519"/>
    </source>
</evidence>
<dbReference type="OrthoDB" id="9782418at2"/>
<dbReference type="GO" id="GO:0006744">
    <property type="term" value="P:ubiquinone biosynthetic process"/>
    <property type="evidence" value="ECO:0007669"/>
    <property type="project" value="UniProtKB-UniRule"/>
</dbReference>
<dbReference type="RefSeq" id="WP_091826084.1">
    <property type="nucleotide sequence ID" value="NZ_FNRJ01000006.1"/>
</dbReference>
<evidence type="ECO:0000256" key="6">
    <source>
        <dbReference type="ARBA" id="ARBA00022679"/>
    </source>
</evidence>
<dbReference type="InterPro" id="IPR039653">
    <property type="entry name" value="Prenyltransferase"/>
</dbReference>
<gene>
    <name evidence="12" type="primary">ubiA</name>
    <name evidence="14" type="ORF">SAMN02745729_106104</name>
</gene>
<dbReference type="GO" id="GO:0008412">
    <property type="term" value="F:4-hydroxybenzoate polyprenyltransferase activity"/>
    <property type="evidence" value="ECO:0007669"/>
    <property type="project" value="UniProtKB-UniRule"/>
</dbReference>
<keyword evidence="8 12" id="KW-0812">Transmembrane</keyword>
<evidence type="ECO:0000256" key="3">
    <source>
        <dbReference type="ARBA" id="ARBA00005985"/>
    </source>
</evidence>
<evidence type="ECO:0000256" key="10">
    <source>
        <dbReference type="ARBA" id="ARBA00022989"/>
    </source>
</evidence>
<dbReference type="FunFam" id="1.20.120.1780:FF:000001">
    <property type="entry name" value="4-hydroxybenzoate octaprenyltransferase"/>
    <property type="match status" value="1"/>
</dbReference>
<evidence type="ECO:0000256" key="8">
    <source>
        <dbReference type="ARBA" id="ARBA00022692"/>
    </source>
</evidence>
<feature type="transmembrane region" description="Helical" evidence="12">
    <location>
        <begin position="169"/>
        <end position="188"/>
    </location>
</feature>
<dbReference type="CDD" id="cd13959">
    <property type="entry name" value="PT_UbiA_COQ2"/>
    <property type="match status" value="1"/>
</dbReference>
<keyword evidence="9 12" id="KW-0460">Magnesium</keyword>
<keyword evidence="11 12" id="KW-0472">Membrane</keyword>
<dbReference type="Gene3D" id="1.20.120.1780">
    <property type="entry name" value="UbiA prenyltransferase"/>
    <property type="match status" value="1"/>
</dbReference>
<dbReference type="Gene3D" id="1.10.357.140">
    <property type="entry name" value="UbiA prenyltransferase"/>
    <property type="match status" value="1"/>
</dbReference>
<comment type="similarity">
    <text evidence="3 12">Belongs to the UbiA prenyltransferase family.</text>
</comment>
<evidence type="ECO:0000256" key="11">
    <source>
        <dbReference type="ARBA" id="ARBA00023136"/>
    </source>
</evidence>
<comment type="pathway">
    <text evidence="12">Cofactor biosynthesis; ubiquinone biosynthesis.</text>
</comment>